<dbReference type="STRING" id="263475.AMD00_02355"/>
<dbReference type="PATRIC" id="fig|263475.3.peg.805"/>
<keyword evidence="4" id="KW-1015">Disulfide bond</keyword>
<evidence type="ECO:0000256" key="4">
    <source>
        <dbReference type="PIRSR" id="PIRSR603782-2"/>
    </source>
</evidence>
<protein>
    <submittedName>
        <fullName evidence="6">Cysteine ABC transporter ATP-binding protein</fullName>
    </submittedName>
</protein>
<sequence length="198" mass="22345">MKKRYLTLPLLLIFVLVLSACGNGKFKADTDWKIEPFEYTNQHNEKVSLDSLKGKPWLGMFIFTNCTTVCPPMTMNMTDIQKSFQDKGLEDYKIVGFSVDPEVDKPKVLNKYLNSYPVPDSSKWEFLTGYSQDEIADFALKSFKTLVKDNPADGQVIHGTSFFLVDQNGVVVKNYSGAKDVPFDTIAVDMETLIEDGK</sequence>
<proteinExistence type="inferred from homology"/>
<dbReference type="InterPro" id="IPR003782">
    <property type="entry name" value="SCO1/SenC"/>
</dbReference>
<feature type="binding site" evidence="3">
    <location>
        <position position="158"/>
    </location>
    <ligand>
        <name>Cu cation</name>
        <dbReference type="ChEBI" id="CHEBI:23378"/>
    </ligand>
</feature>
<keyword evidence="7" id="KW-1185">Reference proteome</keyword>
<dbReference type="GO" id="GO:0005524">
    <property type="term" value="F:ATP binding"/>
    <property type="evidence" value="ECO:0007669"/>
    <property type="project" value="UniProtKB-KW"/>
</dbReference>
<dbReference type="OrthoDB" id="9811998at2"/>
<dbReference type="RefSeq" id="WP_053415491.1">
    <property type="nucleotide sequence ID" value="NZ_LILB01000001.1"/>
</dbReference>
<reference evidence="7" key="1">
    <citation type="submission" date="2015-08" db="EMBL/GenBank/DDBJ databases">
        <title>Fjat-10028 dsm 16317.</title>
        <authorList>
            <person name="Liu B."/>
            <person name="Wang J."/>
            <person name="Zhu Y."/>
            <person name="Liu G."/>
            <person name="Chen Q."/>
            <person name="Chen Z."/>
            <person name="Lan J."/>
            <person name="Che J."/>
            <person name="Ge C."/>
            <person name="Shi H."/>
            <person name="Pan Z."/>
            <person name="Liu X."/>
        </authorList>
    </citation>
    <scope>NUCLEOTIDE SEQUENCE [LARGE SCALE GENOMIC DNA]</scope>
    <source>
        <strain evidence="7">DSM 16317</strain>
    </source>
</reference>
<comment type="caution">
    <text evidence="6">The sequence shown here is derived from an EMBL/GenBank/DDBJ whole genome shotgun (WGS) entry which is preliminary data.</text>
</comment>
<dbReference type="Pfam" id="PF02630">
    <property type="entry name" value="SCO1-SenC"/>
    <property type="match status" value="1"/>
</dbReference>
<name>A0A0M0LJU7_9BACL</name>
<gene>
    <name evidence="6" type="ORF">AMD00_02355</name>
</gene>
<evidence type="ECO:0000256" key="1">
    <source>
        <dbReference type="ARBA" id="ARBA00010996"/>
    </source>
</evidence>
<keyword evidence="2 3" id="KW-0186">Copper</keyword>
<evidence type="ECO:0000259" key="5">
    <source>
        <dbReference type="PROSITE" id="PS51352"/>
    </source>
</evidence>
<keyword evidence="6" id="KW-0547">Nucleotide-binding</keyword>
<feature type="disulfide bond" description="Redox-active" evidence="4">
    <location>
        <begin position="66"/>
        <end position="70"/>
    </location>
</feature>
<feature type="binding site" evidence="3">
    <location>
        <position position="66"/>
    </location>
    <ligand>
        <name>Cu cation</name>
        <dbReference type="ChEBI" id="CHEBI:23378"/>
    </ligand>
</feature>
<dbReference type="AlphaFoldDB" id="A0A0M0LJU7"/>
<dbReference type="PROSITE" id="PS51352">
    <property type="entry name" value="THIOREDOXIN_2"/>
    <property type="match status" value="1"/>
</dbReference>
<evidence type="ECO:0000313" key="7">
    <source>
        <dbReference type="Proteomes" id="UP000036867"/>
    </source>
</evidence>
<keyword evidence="6" id="KW-0067">ATP-binding</keyword>
<dbReference type="Gene3D" id="3.40.30.10">
    <property type="entry name" value="Glutaredoxin"/>
    <property type="match status" value="1"/>
</dbReference>
<dbReference type="InterPro" id="IPR013766">
    <property type="entry name" value="Thioredoxin_domain"/>
</dbReference>
<keyword evidence="3" id="KW-0479">Metal-binding</keyword>
<comment type="similarity">
    <text evidence="1">Belongs to the SCO1/2 family.</text>
</comment>
<dbReference type="InterPro" id="IPR036249">
    <property type="entry name" value="Thioredoxin-like_sf"/>
</dbReference>
<dbReference type="CDD" id="cd02968">
    <property type="entry name" value="SCO"/>
    <property type="match status" value="1"/>
</dbReference>
<dbReference type="PROSITE" id="PS51257">
    <property type="entry name" value="PROKAR_LIPOPROTEIN"/>
    <property type="match status" value="1"/>
</dbReference>
<accession>A0A0M0LJU7</accession>
<dbReference type="Proteomes" id="UP000036867">
    <property type="component" value="Unassembled WGS sequence"/>
</dbReference>
<dbReference type="GeneID" id="301134959"/>
<organism evidence="6 7">
    <name type="scientific">Viridibacillus arvi</name>
    <dbReference type="NCBI Taxonomy" id="263475"/>
    <lineage>
        <taxon>Bacteria</taxon>
        <taxon>Bacillati</taxon>
        <taxon>Bacillota</taxon>
        <taxon>Bacilli</taxon>
        <taxon>Bacillales</taxon>
        <taxon>Caryophanaceae</taxon>
        <taxon>Viridibacillus</taxon>
    </lineage>
</organism>
<dbReference type="SUPFAM" id="SSF52833">
    <property type="entry name" value="Thioredoxin-like"/>
    <property type="match status" value="1"/>
</dbReference>
<evidence type="ECO:0000256" key="3">
    <source>
        <dbReference type="PIRSR" id="PIRSR603782-1"/>
    </source>
</evidence>
<dbReference type="PANTHER" id="PTHR12151">
    <property type="entry name" value="ELECTRON TRANSPORT PROTIN SCO1/SENC FAMILY MEMBER"/>
    <property type="match status" value="1"/>
</dbReference>
<dbReference type="EMBL" id="LILB01000001">
    <property type="protein sequence ID" value="KOO51355.1"/>
    <property type="molecule type" value="Genomic_DNA"/>
</dbReference>
<dbReference type="PANTHER" id="PTHR12151:SF25">
    <property type="entry name" value="LINALOOL DEHYDRATASE_ISOMERASE DOMAIN-CONTAINING PROTEIN"/>
    <property type="match status" value="1"/>
</dbReference>
<evidence type="ECO:0000313" key="6">
    <source>
        <dbReference type="EMBL" id="KOO51355.1"/>
    </source>
</evidence>
<feature type="domain" description="Thioredoxin" evidence="5">
    <location>
        <begin position="28"/>
        <end position="195"/>
    </location>
</feature>
<evidence type="ECO:0000256" key="2">
    <source>
        <dbReference type="ARBA" id="ARBA00023008"/>
    </source>
</evidence>
<dbReference type="GO" id="GO:0046872">
    <property type="term" value="F:metal ion binding"/>
    <property type="evidence" value="ECO:0007669"/>
    <property type="project" value="UniProtKB-KW"/>
</dbReference>
<feature type="binding site" evidence="3">
    <location>
        <position position="70"/>
    </location>
    <ligand>
        <name>Cu cation</name>
        <dbReference type="ChEBI" id="CHEBI:23378"/>
    </ligand>
</feature>